<evidence type="ECO:0000313" key="4">
    <source>
        <dbReference type="EMBL" id="OWK40240.1"/>
    </source>
</evidence>
<dbReference type="InterPro" id="IPR005502">
    <property type="entry name" value="Ribosyl_crysJ1"/>
</dbReference>
<feature type="binding site" evidence="3">
    <location>
        <position position="233"/>
    </location>
    <ligand>
        <name>Mg(2+)</name>
        <dbReference type="ChEBI" id="CHEBI:18420"/>
        <label>1</label>
    </ligand>
</feature>
<dbReference type="Proteomes" id="UP000214646">
    <property type="component" value="Unassembled WGS sequence"/>
</dbReference>
<dbReference type="GO" id="GO:0016787">
    <property type="term" value="F:hydrolase activity"/>
    <property type="evidence" value="ECO:0007669"/>
    <property type="project" value="UniProtKB-KW"/>
</dbReference>
<name>A0A225DFB4_9BACT</name>
<dbReference type="InterPro" id="IPR050792">
    <property type="entry name" value="ADP-ribosylglycohydrolase"/>
</dbReference>
<evidence type="ECO:0000256" key="1">
    <source>
        <dbReference type="ARBA" id="ARBA00010702"/>
    </source>
</evidence>
<feature type="binding site" evidence="3">
    <location>
        <position position="236"/>
    </location>
    <ligand>
        <name>Mg(2+)</name>
        <dbReference type="ChEBI" id="CHEBI:18420"/>
        <label>1</label>
    </ligand>
</feature>
<feature type="binding site" evidence="3">
    <location>
        <position position="33"/>
    </location>
    <ligand>
        <name>Mg(2+)</name>
        <dbReference type="ChEBI" id="CHEBI:18420"/>
        <label>1</label>
    </ligand>
</feature>
<evidence type="ECO:0000256" key="3">
    <source>
        <dbReference type="PIRSR" id="PIRSR605502-1"/>
    </source>
</evidence>
<dbReference type="Pfam" id="PF03747">
    <property type="entry name" value="ADP_ribosyl_GH"/>
    <property type="match status" value="1"/>
</dbReference>
<comment type="caution">
    <text evidence="4">The sequence shown here is derived from an EMBL/GenBank/DDBJ whole genome shotgun (WGS) entry which is preliminary data.</text>
</comment>
<keyword evidence="5" id="KW-1185">Reference proteome</keyword>
<organism evidence="4 5">
    <name type="scientific">Fimbriiglobus ruber</name>
    <dbReference type="NCBI Taxonomy" id="1908690"/>
    <lineage>
        <taxon>Bacteria</taxon>
        <taxon>Pseudomonadati</taxon>
        <taxon>Planctomycetota</taxon>
        <taxon>Planctomycetia</taxon>
        <taxon>Gemmatales</taxon>
        <taxon>Gemmataceae</taxon>
        <taxon>Fimbriiglobus</taxon>
    </lineage>
</organism>
<dbReference type="PANTHER" id="PTHR16222:SF24">
    <property type="entry name" value="ADP-RIBOSYLHYDROLASE ARH3"/>
    <property type="match status" value="1"/>
</dbReference>
<feature type="binding site" evidence="3">
    <location>
        <position position="32"/>
    </location>
    <ligand>
        <name>Mg(2+)</name>
        <dbReference type="ChEBI" id="CHEBI:18420"/>
        <label>1</label>
    </ligand>
</feature>
<dbReference type="RefSeq" id="WP_088256195.1">
    <property type="nucleotide sequence ID" value="NZ_NIDE01000008.1"/>
</dbReference>
<dbReference type="Gene3D" id="1.10.4080.10">
    <property type="entry name" value="ADP-ribosylation/Crystallin J1"/>
    <property type="match status" value="1"/>
</dbReference>
<comment type="cofactor">
    <cofactor evidence="3">
        <name>Mg(2+)</name>
        <dbReference type="ChEBI" id="CHEBI:18420"/>
    </cofactor>
    <text evidence="3">Binds 2 magnesium ions per subunit.</text>
</comment>
<dbReference type="GO" id="GO:0046872">
    <property type="term" value="F:metal ion binding"/>
    <property type="evidence" value="ECO:0007669"/>
    <property type="project" value="UniProtKB-KW"/>
</dbReference>
<accession>A0A225DFB4</accession>
<dbReference type="SUPFAM" id="SSF101478">
    <property type="entry name" value="ADP-ribosylglycohydrolase"/>
    <property type="match status" value="1"/>
</dbReference>
<dbReference type="AlphaFoldDB" id="A0A225DFB4"/>
<feature type="binding site" evidence="3">
    <location>
        <position position="34"/>
    </location>
    <ligand>
        <name>Mg(2+)</name>
        <dbReference type="ChEBI" id="CHEBI:18420"/>
        <label>1</label>
    </ligand>
</feature>
<evidence type="ECO:0000256" key="2">
    <source>
        <dbReference type="ARBA" id="ARBA00022801"/>
    </source>
</evidence>
<dbReference type="PANTHER" id="PTHR16222">
    <property type="entry name" value="ADP-RIBOSYLGLYCOHYDROLASE"/>
    <property type="match status" value="1"/>
</dbReference>
<proteinExistence type="inferred from homology"/>
<protein>
    <submittedName>
        <fullName evidence="4">Putative hydrolase</fullName>
    </submittedName>
</protein>
<keyword evidence="3" id="KW-0479">Metal-binding</keyword>
<feature type="binding site" evidence="3">
    <location>
        <position position="235"/>
    </location>
    <ligand>
        <name>Mg(2+)</name>
        <dbReference type="ChEBI" id="CHEBI:18420"/>
        <label>1</label>
    </ligand>
</feature>
<dbReference type="InterPro" id="IPR036705">
    <property type="entry name" value="Ribosyl_crysJ1_sf"/>
</dbReference>
<reference evidence="5" key="1">
    <citation type="submission" date="2017-06" db="EMBL/GenBank/DDBJ databases">
        <title>Genome analysis of Fimbriiglobus ruber SP5, the first member of the order Planctomycetales with confirmed chitinolytic capability.</title>
        <authorList>
            <person name="Ravin N.V."/>
            <person name="Rakitin A.L."/>
            <person name="Ivanova A.A."/>
            <person name="Beletsky A.V."/>
            <person name="Kulichevskaya I.S."/>
            <person name="Mardanov A.V."/>
            <person name="Dedysh S.N."/>
        </authorList>
    </citation>
    <scope>NUCLEOTIDE SEQUENCE [LARGE SCALE GENOMIC DNA]</scope>
    <source>
        <strain evidence="5">SP5</strain>
    </source>
</reference>
<dbReference type="OrthoDB" id="9798107at2"/>
<evidence type="ECO:0000313" key="5">
    <source>
        <dbReference type="Proteomes" id="UP000214646"/>
    </source>
</evidence>
<comment type="similarity">
    <text evidence="1">Belongs to the ADP-ribosylglycohydrolase family.</text>
</comment>
<keyword evidence="2 4" id="KW-0378">Hydrolase</keyword>
<keyword evidence="3" id="KW-0460">Magnesium</keyword>
<gene>
    <name evidence="4" type="ORF">FRUB_05159</name>
</gene>
<sequence>MANRAQTADAIRARFATVEALIAYPQDEIWYTDDTQMAIGVAETLVEHGRIVEDALCRAFVANYVSSRGYARGARMVLNAMEEGRDYRRLAEEYFPGGSFGNGAAMRVAPVGLLFRDDYRRLKAEARAQSTPTHTHPLGIEGAHLLALAVALCTQVAAFDRVAFFAELVAACESAEFRDQIRLAEQSRTVADLAALGNQITALHSVPTAIASFALTPESFAETIGNVILLGGDTDTLAAMAGALSGAYLGASRLPPRLVLLLEASPKGGAYLVKLAHALFDRYEQTPRFPG</sequence>
<dbReference type="EMBL" id="NIDE01000008">
    <property type="protein sequence ID" value="OWK40240.1"/>
    <property type="molecule type" value="Genomic_DNA"/>
</dbReference>